<keyword evidence="4 6" id="KW-1133">Transmembrane helix</keyword>
<keyword evidence="3 6" id="KW-0812">Transmembrane</keyword>
<comment type="caution">
    <text evidence="7">The sequence shown here is derived from an EMBL/GenBank/DDBJ whole genome shotgun (WGS) entry which is preliminary data.</text>
</comment>
<evidence type="ECO:0000256" key="2">
    <source>
        <dbReference type="ARBA" id="ARBA00022475"/>
    </source>
</evidence>
<feature type="transmembrane region" description="Helical" evidence="6">
    <location>
        <begin position="60"/>
        <end position="78"/>
    </location>
</feature>
<keyword evidence="2" id="KW-1003">Cell membrane</keyword>
<protein>
    <submittedName>
        <fullName evidence="7">CidA/LrgA family protein</fullName>
    </submittedName>
</protein>
<feature type="transmembrane region" description="Helical" evidence="6">
    <location>
        <begin position="29"/>
        <end position="48"/>
    </location>
</feature>
<keyword evidence="8" id="KW-1185">Reference proteome</keyword>
<evidence type="ECO:0000256" key="4">
    <source>
        <dbReference type="ARBA" id="ARBA00022989"/>
    </source>
</evidence>
<evidence type="ECO:0000313" key="8">
    <source>
        <dbReference type="Proteomes" id="UP001589619"/>
    </source>
</evidence>
<comment type="subcellular location">
    <subcellularLocation>
        <location evidence="1">Cell membrane</location>
        <topology evidence="1">Multi-pass membrane protein</topology>
    </subcellularLocation>
</comment>
<keyword evidence="5 6" id="KW-0472">Membrane</keyword>
<accession>A0ABV5W3X6</accession>
<name>A0ABV5W3X6_9BACL</name>
<dbReference type="PANTHER" id="PTHR33931">
    <property type="entry name" value="HOLIN-LIKE PROTEIN CIDA-RELATED"/>
    <property type="match status" value="1"/>
</dbReference>
<dbReference type="Pfam" id="PF03788">
    <property type="entry name" value="LrgA"/>
    <property type="match status" value="1"/>
</dbReference>
<dbReference type="InterPro" id="IPR005538">
    <property type="entry name" value="LrgA/CidA"/>
</dbReference>
<evidence type="ECO:0000256" key="3">
    <source>
        <dbReference type="ARBA" id="ARBA00022692"/>
    </source>
</evidence>
<evidence type="ECO:0000256" key="5">
    <source>
        <dbReference type="ARBA" id="ARBA00023136"/>
    </source>
</evidence>
<proteinExistence type="predicted"/>
<evidence type="ECO:0000256" key="1">
    <source>
        <dbReference type="ARBA" id="ARBA00004651"/>
    </source>
</evidence>
<dbReference type="Proteomes" id="UP001589619">
    <property type="component" value="Unassembled WGS sequence"/>
</dbReference>
<reference evidence="7 8" key="1">
    <citation type="submission" date="2024-09" db="EMBL/GenBank/DDBJ databases">
        <authorList>
            <person name="Sun Q."/>
            <person name="Mori K."/>
        </authorList>
    </citation>
    <scope>NUCLEOTIDE SEQUENCE [LARGE SCALE GENOMIC DNA]</scope>
    <source>
        <strain evidence="7 8">JCM 12520</strain>
    </source>
</reference>
<dbReference type="RefSeq" id="WP_344908002.1">
    <property type="nucleotide sequence ID" value="NZ_BAAAYO010000006.1"/>
</dbReference>
<dbReference type="PANTHER" id="PTHR33931:SF2">
    <property type="entry name" value="HOLIN-LIKE PROTEIN CIDA"/>
    <property type="match status" value="1"/>
</dbReference>
<feature type="transmembrane region" description="Helical" evidence="6">
    <location>
        <begin position="84"/>
        <end position="101"/>
    </location>
</feature>
<dbReference type="EMBL" id="JBHMAG010000018">
    <property type="protein sequence ID" value="MFB9755282.1"/>
    <property type="molecule type" value="Genomic_DNA"/>
</dbReference>
<evidence type="ECO:0000313" key="7">
    <source>
        <dbReference type="EMBL" id="MFB9755282.1"/>
    </source>
</evidence>
<organism evidence="7 8">
    <name type="scientific">Paenibacillus hodogayensis</name>
    <dbReference type="NCBI Taxonomy" id="279208"/>
    <lineage>
        <taxon>Bacteria</taxon>
        <taxon>Bacillati</taxon>
        <taxon>Bacillota</taxon>
        <taxon>Bacilli</taxon>
        <taxon>Bacillales</taxon>
        <taxon>Paenibacillaceae</taxon>
        <taxon>Paenibacillus</taxon>
    </lineage>
</organism>
<evidence type="ECO:0000256" key="6">
    <source>
        <dbReference type="SAM" id="Phobius"/>
    </source>
</evidence>
<sequence>MRGLAILLAFHFTGLLLHRLLHIPLPANVIGLILFVASLFAGWVKLEWVEECAQFLLRHMMLFFAPFIVGTIVFVRVIGANALGIGLSLLLGTLLVLLVTAKTTGALGPKEGARDDGKRAVE</sequence>
<gene>
    <name evidence="7" type="ORF">ACFFNY_27220</name>
</gene>